<dbReference type="InterPro" id="IPR003615">
    <property type="entry name" value="HNH_nuc"/>
</dbReference>
<name>A0A6J5KXM6_9CAUD</name>
<accession>A0A6J5KXM6</accession>
<organism evidence="1">
    <name type="scientific">uncultured Caudovirales phage</name>
    <dbReference type="NCBI Taxonomy" id="2100421"/>
    <lineage>
        <taxon>Viruses</taxon>
        <taxon>Duplodnaviria</taxon>
        <taxon>Heunggongvirae</taxon>
        <taxon>Uroviricota</taxon>
        <taxon>Caudoviricetes</taxon>
        <taxon>Peduoviridae</taxon>
        <taxon>Maltschvirus</taxon>
        <taxon>Maltschvirus maltsch</taxon>
    </lineage>
</organism>
<proteinExistence type="predicted"/>
<reference evidence="1" key="1">
    <citation type="submission" date="2020-04" db="EMBL/GenBank/DDBJ databases">
        <authorList>
            <person name="Chiriac C."/>
            <person name="Salcher M."/>
            <person name="Ghai R."/>
            <person name="Kavagutti S V."/>
        </authorList>
    </citation>
    <scope>NUCLEOTIDE SEQUENCE</scope>
</reference>
<evidence type="ECO:0000313" key="1">
    <source>
        <dbReference type="EMBL" id="CAB4125727.1"/>
    </source>
</evidence>
<evidence type="ECO:0000313" key="2">
    <source>
        <dbReference type="EMBL" id="CAB5209346.1"/>
    </source>
</evidence>
<dbReference type="EMBL" id="LR796187">
    <property type="protein sequence ID" value="CAB4125727.1"/>
    <property type="molecule type" value="Genomic_DNA"/>
</dbReference>
<protein>
    <submittedName>
        <fullName evidence="1">HNHc domain containing protein</fullName>
    </submittedName>
</protein>
<sequence length="135" mass="15436">MSAYLCRDCGTADQSLFYTKTKYYCKSCWNRKTYKSSRDKLDLLISERGGACERCGYNKCFQALQWHHIDPNEKEFGISGRRGSPLAELREEVAKCQLLCANCHAEVHTELLPNPTARERKMVGLVGIEPTLNRL</sequence>
<dbReference type="EMBL" id="LR798231">
    <property type="protein sequence ID" value="CAB5209346.1"/>
    <property type="molecule type" value="Genomic_DNA"/>
</dbReference>
<gene>
    <name evidence="2" type="ORF">UFOVP181_443</name>
    <name evidence="1" type="ORF">UFOVP57_198</name>
</gene>
<dbReference type="CDD" id="cd00085">
    <property type="entry name" value="HNHc"/>
    <property type="match status" value="1"/>
</dbReference>